<dbReference type="GO" id="GO:0009403">
    <property type="term" value="P:toxin biosynthetic process"/>
    <property type="evidence" value="ECO:0007669"/>
    <property type="project" value="InterPro"/>
</dbReference>
<evidence type="ECO:0000256" key="3">
    <source>
        <dbReference type="ARBA" id="ARBA00022989"/>
    </source>
</evidence>
<protein>
    <submittedName>
        <fullName evidence="6">Colicin V production protein</fullName>
    </submittedName>
</protein>
<sequence length="176" mass="19067">MSILDLVLLALLILGLVRGFINGFFVELASVVALIAGIYGAFHFSSYTTSYLKDKVDWEENTINIVAIVATFMIIVLVIGLAGKALTKIADFAMLGLFNKLLGAIFGGLKTALILSVFLIVVDKMNANILFVTDKDTEESVLYNPVKSIIPAIFPNIIVNGKPIGEDLIDDEANEE</sequence>
<reference evidence="6 7" key="1">
    <citation type="submission" date="2017-12" db="EMBL/GenBank/DDBJ databases">
        <title>Confluentibacter flavum sp. nov., isolated from the saline lake.</title>
        <authorList>
            <person name="Yu L."/>
        </authorList>
    </citation>
    <scope>NUCLEOTIDE SEQUENCE [LARGE SCALE GENOMIC DNA]</scope>
    <source>
        <strain evidence="6 7">3B</strain>
    </source>
</reference>
<dbReference type="EMBL" id="PJEO01000036">
    <property type="protein sequence ID" value="PKQ45005.1"/>
    <property type="molecule type" value="Genomic_DNA"/>
</dbReference>
<evidence type="ECO:0000256" key="5">
    <source>
        <dbReference type="SAM" id="Phobius"/>
    </source>
</evidence>
<keyword evidence="7" id="KW-1185">Reference proteome</keyword>
<comment type="caution">
    <text evidence="6">The sequence shown here is derived from an EMBL/GenBank/DDBJ whole genome shotgun (WGS) entry which is preliminary data.</text>
</comment>
<dbReference type="Proteomes" id="UP000233435">
    <property type="component" value="Unassembled WGS sequence"/>
</dbReference>
<evidence type="ECO:0000256" key="4">
    <source>
        <dbReference type="ARBA" id="ARBA00023136"/>
    </source>
</evidence>
<name>A0A2N3HJ54_9FLAO</name>
<dbReference type="RefSeq" id="WP_106659813.1">
    <property type="nucleotide sequence ID" value="NZ_PJEO01000036.1"/>
</dbReference>
<proteinExistence type="predicted"/>
<keyword evidence="3 5" id="KW-1133">Transmembrane helix</keyword>
<feature type="transmembrane region" description="Helical" evidence="5">
    <location>
        <begin position="29"/>
        <end position="50"/>
    </location>
</feature>
<accession>A0A2N3HJ54</accession>
<dbReference type="Pfam" id="PF02674">
    <property type="entry name" value="Colicin_V"/>
    <property type="match status" value="1"/>
</dbReference>
<dbReference type="PANTHER" id="PTHR37306:SF1">
    <property type="entry name" value="COLICIN V PRODUCTION PROTEIN"/>
    <property type="match status" value="1"/>
</dbReference>
<evidence type="ECO:0000256" key="1">
    <source>
        <dbReference type="ARBA" id="ARBA00004141"/>
    </source>
</evidence>
<feature type="transmembrane region" description="Helical" evidence="5">
    <location>
        <begin position="101"/>
        <end position="122"/>
    </location>
</feature>
<dbReference type="AlphaFoldDB" id="A0A2N3HJ54"/>
<gene>
    <name evidence="6" type="ORF">CSW08_10350</name>
</gene>
<comment type="subcellular location">
    <subcellularLocation>
        <location evidence="1">Membrane</location>
        <topology evidence="1">Multi-pass membrane protein</topology>
    </subcellularLocation>
</comment>
<organism evidence="6 7">
    <name type="scientific">Confluentibacter flavum</name>
    <dbReference type="NCBI Taxonomy" id="1909700"/>
    <lineage>
        <taxon>Bacteria</taxon>
        <taxon>Pseudomonadati</taxon>
        <taxon>Bacteroidota</taxon>
        <taxon>Flavobacteriia</taxon>
        <taxon>Flavobacteriales</taxon>
        <taxon>Flavobacteriaceae</taxon>
        <taxon>Confluentibacter</taxon>
    </lineage>
</organism>
<dbReference type="InterPro" id="IPR003825">
    <property type="entry name" value="Colicin-V_CvpA"/>
</dbReference>
<keyword evidence="2 5" id="KW-0812">Transmembrane</keyword>
<dbReference type="OrthoDB" id="9799585at2"/>
<evidence type="ECO:0000313" key="7">
    <source>
        <dbReference type="Proteomes" id="UP000233435"/>
    </source>
</evidence>
<keyword evidence="4 5" id="KW-0472">Membrane</keyword>
<dbReference type="PANTHER" id="PTHR37306">
    <property type="entry name" value="COLICIN V PRODUCTION PROTEIN"/>
    <property type="match status" value="1"/>
</dbReference>
<evidence type="ECO:0000256" key="2">
    <source>
        <dbReference type="ARBA" id="ARBA00022692"/>
    </source>
</evidence>
<evidence type="ECO:0000313" key="6">
    <source>
        <dbReference type="EMBL" id="PKQ45005.1"/>
    </source>
</evidence>
<feature type="transmembrane region" description="Helical" evidence="5">
    <location>
        <begin position="62"/>
        <end position="81"/>
    </location>
</feature>
<dbReference type="GO" id="GO:0016020">
    <property type="term" value="C:membrane"/>
    <property type="evidence" value="ECO:0007669"/>
    <property type="project" value="UniProtKB-SubCell"/>
</dbReference>